<dbReference type="AlphaFoldDB" id="A0A381V850"/>
<name>A0A381V850_9ZZZZ</name>
<keyword evidence="2" id="KW-1133">Transmembrane helix</keyword>
<organism evidence="3">
    <name type="scientific">marine metagenome</name>
    <dbReference type="NCBI Taxonomy" id="408172"/>
    <lineage>
        <taxon>unclassified sequences</taxon>
        <taxon>metagenomes</taxon>
        <taxon>ecological metagenomes</taxon>
    </lineage>
</organism>
<proteinExistence type="predicted"/>
<feature type="transmembrane region" description="Helical" evidence="2">
    <location>
        <begin position="12"/>
        <end position="31"/>
    </location>
</feature>
<accession>A0A381V850</accession>
<sequence length="58" mass="6127">MSARKNINGSKSFPWKAIFGAISIIGVMVLFSTSDNSNSVRSGSSTDQNGLSGFSLKK</sequence>
<dbReference type="EMBL" id="UINC01007872">
    <property type="protein sequence ID" value="SVA35473.1"/>
    <property type="molecule type" value="Genomic_DNA"/>
</dbReference>
<keyword evidence="2" id="KW-0812">Transmembrane</keyword>
<evidence type="ECO:0000256" key="1">
    <source>
        <dbReference type="SAM" id="MobiDB-lite"/>
    </source>
</evidence>
<evidence type="ECO:0000256" key="2">
    <source>
        <dbReference type="SAM" id="Phobius"/>
    </source>
</evidence>
<gene>
    <name evidence="3" type="ORF">METZ01_LOCUS88327</name>
</gene>
<keyword evidence="2" id="KW-0472">Membrane</keyword>
<reference evidence="3" key="1">
    <citation type="submission" date="2018-05" db="EMBL/GenBank/DDBJ databases">
        <authorList>
            <person name="Lanie J.A."/>
            <person name="Ng W.-L."/>
            <person name="Kazmierczak K.M."/>
            <person name="Andrzejewski T.M."/>
            <person name="Davidsen T.M."/>
            <person name="Wayne K.J."/>
            <person name="Tettelin H."/>
            <person name="Glass J.I."/>
            <person name="Rusch D."/>
            <person name="Podicherti R."/>
            <person name="Tsui H.-C.T."/>
            <person name="Winkler M.E."/>
        </authorList>
    </citation>
    <scope>NUCLEOTIDE SEQUENCE</scope>
</reference>
<feature type="region of interest" description="Disordered" evidence="1">
    <location>
        <begin position="35"/>
        <end position="58"/>
    </location>
</feature>
<protein>
    <submittedName>
        <fullName evidence="3">Uncharacterized protein</fullName>
    </submittedName>
</protein>
<feature type="compositionally biased region" description="Low complexity" evidence="1">
    <location>
        <begin position="35"/>
        <end position="47"/>
    </location>
</feature>
<evidence type="ECO:0000313" key="3">
    <source>
        <dbReference type="EMBL" id="SVA35473.1"/>
    </source>
</evidence>